<dbReference type="PANTHER" id="PTHR13238:SF0">
    <property type="entry name" value="CILIA- AND FLAGELLA-ASSOCIATED PROTEIN 298"/>
    <property type="match status" value="1"/>
</dbReference>
<dbReference type="Gramene" id="TraesJAG1B03G00204630.1">
    <property type="protein sequence ID" value="TraesJAG1B03G00204630.1"/>
    <property type="gene ID" value="TraesJAG1B03G00204630"/>
</dbReference>
<dbReference type="Gramene" id="TraesPARA_EIv1.0_0118000.1">
    <property type="protein sequence ID" value="TraesPARA_EIv1.0_0118000.1.CDS"/>
    <property type="gene ID" value="TraesPARA_EIv1.0_0118000"/>
</dbReference>
<dbReference type="Gramene" id="TraesCLE_scaffold_060121_01G000200.1">
    <property type="protein sequence ID" value="TraesCLE_scaffold_060121_01G000200.1"/>
    <property type="gene ID" value="TraesCLE_scaffold_060121_01G000200"/>
</dbReference>
<accession>A0A3B5YRH8</accession>
<dbReference type="Gramene" id="TraesWEE_scaffold_070672_01G000200.1">
    <property type="protein sequence ID" value="TraesWEE_scaffold_070672_01G000200.1"/>
    <property type="gene ID" value="TraesWEE_scaffold_070672_01G000200"/>
</dbReference>
<organism evidence="3">
    <name type="scientific">Triticum aestivum</name>
    <name type="common">Wheat</name>
    <dbReference type="NCBI Taxonomy" id="4565"/>
    <lineage>
        <taxon>Eukaryota</taxon>
        <taxon>Viridiplantae</taxon>
        <taxon>Streptophyta</taxon>
        <taxon>Embryophyta</taxon>
        <taxon>Tracheophyta</taxon>
        <taxon>Spermatophyta</taxon>
        <taxon>Magnoliopsida</taxon>
        <taxon>Liliopsida</taxon>
        <taxon>Poales</taxon>
        <taxon>Poaceae</taxon>
        <taxon>BOP clade</taxon>
        <taxon>Pooideae</taxon>
        <taxon>Triticodae</taxon>
        <taxon>Triticeae</taxon>
        <taxon>Triticinae</taxon>
        <taxon>Triticum</taxon>
    </lineage>
</organism>
<dbReference type="Gramene" id="TraesSTA1B03G00202990.1">
    <property type="protein sequence ID" value="TraesSTA1B03G00202990.1"/>
    <property type="gene ID" value="TraesSTA1B03G00202990"/>
</dbReference>
<dbReference type="RefSeq" id="XP_044384149.1">
    <property type="nucleotide sequence ID" value="XM_044528214.1"/>
</dbReference>
<dbReference type="EnsemblPlants" id="TraesCS1B02G060200.1">
    <property type="protein sequence ID" value="TraesCS1B02G060200.1"/>
    <property type="gene ID" value="TraesCS1B02G060200"/>
</dbReference>
<keyword evidence="4" id="KW-1185">Reference proteome</keyword>
<dbReference type="Gramene" id="TraesCAD_scaffold_028181_01G000200.1">
    <property type="protein sequence ID" value="TraesCAD_scaffold_028181_01G000200.1"/>
    <property type="gene ID" value="TraesCAD_scaffold_028181_01G000200"/>
</dbReference>
<dbReference type="Proteomes" id="UP000019116">
    <property type="component" value="Chromosome 1B"/>
</dbReference>
<dbReference type="PANTHER" id="PTHR13238">
    <property type="entry name" value="PROTEIN C21ORF59"/>
    <property type="match status" value="1"/>
</dbReference>
<dbReference type="InterPro" id="IPR021298">
    <property type="entry name" value="CFAP298"/>
</dbReference>
<dbReference type="Gramene" id="TraesLDM1B03G00202860.1">
    <property type="protein sequence ID" value="TraesLDM1B03G00202860.1"/>
    <property type="gene ID" value="TraesLDM1B03G00202860"/>
</dbReference>
<dbReference type="AlphaFoldDB" id="A0A3B5YRH8"/>
<dbReference type="OrthoDB" id="276065at2759"/>
<gene>
    <name evidence="3" type="primary">LOC123106015</name>
</gene>
<name>A0A3B5YRH8_WHEAT</name>
<dbReference type="Gramene" id="TraesNOR1B03G00205270.1">
    <property type="protein sequence ID" value="TraesNOR1B03G00205270.1"/>
    <property type="gene ID" value="TraesNOR1B03G00205270"/>
</dbReference>
<evidence type="ECO:0000256" key="1">
    <source>
        <dbReference type="ARBA" id="ARBA00009619"/>
    </source>
</evidence>
<dbReference type="Pfam" id="PF11069">
    <property type="entry name" value="CFAP298"/>
    <property type="match status" value="1"/>
</dbReference>
<dbReference type="SMR" id="A0A3B5YRH8"/>
<protein>
    <submittedName>
        <fullName evidence="3">Uncharacterized protein</fullName>
    </submittedName>
</protein>
<dbReference type="Gramene" id="TraesJUL1B03G00200940.1">
    <property type="protein sequence ID" value="TraesJUL1B03G00200940.1"/>
    <property type="gene ID" value="TraesJUL1B03G00200940"/>
</dbReference>
<feature type="region of interest" description="Disordered" evidence="2">
    <location>
        <begin position="1"/>
        <end position="24"/>
    </location>
</feature>
<dbReference type="Gramene" id="TraesCS1B02G060200.1">
    <property type="protein sequence ID" value="TraesCS1B02G060200.1"/>
    <property type="gene ID" value="TraesCS1B02G060200"/>
</dbReference>
<dbReference type="STRING" id="4565.A0A3B5YRH8"/>
<reference evidence="3" key="2">
    <citation type="submission" date="2018-10" db="UniProtKB">
        <authorList>
            <consortium name="EnsemblPlants"/>
        </authorList>
    </citation>
    <scope>IDENTIFICATION</scope>
</reference>
<dbReference type="Gramene" id="TraesSYM1B03G00207960.1">
    <property type="protein sequence ID" value="TraesSYM1B03G00207960.1"/>
    <property type="gene ID" value="TraesSYM1B03G00207960"/>
</dbReference>
<proteinExistence type="inferred from homology"/>
<dbReference type="GeneID" id="123106015"/>
<dbReference type="Gramene" id="TraesLAC1B03G00205950.1">
    <property type="protein sequence ID" value="TraesLAC1B03G00205950.1"/>
    <property type="gene ID" value="TraesLAC1B03G00205950"/>
</dbReference>
<comment type="similarity">
    <text evidence="1">Belongs to the CFAP298 family.</text>
</comment>
<dbReference type="Gramene" id="TraesROB_scaffold_007422_01G000100.1">
    <property type="protein sequence ID" value="TraesROB_scaffold_007422_01G000100.1"/>
    <property type="gene ID" value="TraesROB_scaffold_007422_01G000100"/>
</dbReference>
<dbReference type="Gramene" id="TraesMAC1B03G00205510.1">
    <property type="protein sequence ID" value="TraesMAC1B03G00205510.1"/>
    <property type="gene ID" value="TraesMAC1B03G00205510"/>
</dbReference>
<dbReference type="Gramene" id="TraesCS1B03G0144000.1">
    <property type="protein sequence ID" value="TraesCS1B03G0144000.1.CDS"/>
    <property type="gene ID" value="TraesCS1B03G0144000"/>
</dbReference>
<evidence type="ECO:0000313" key="4">
    <source>
        <dbReference type="Proteomes" id="UP000019116"/>
    </source>
</evidence>
<dbReference type="OMA" id="HERIQIW"/>
<reference evidence="3" key="1">
    <citation type="submission" date="2018-08" db="EMBL/GenBank/DDBJ databases">
        <authorList>
            <person name="Rossello M."/>
        </authorList>
    </citation>
    <scope>NUCLEOTIDE SEQUENCE [LARGE SCALE GENOMIC DNA]</scope>
    <source>
        <strain evidence="3">cv. Chinese Spring</strain>
    </source>
</reference>
<dbReference type="Gramene" id="TraesARI1B03G00205100.1">
    <property type="protein sequence ID" value="TraesARI1B03G00205100.1"/>
    <property type="gene ID" value="TraesARI1B03G00205100"/>
</dbReference>
<sequence>MVVLHVKSSTSSSSSSPSPPPPEVEEEIEFLYECAATAAVADVAAALAGTAGLQARVLSLCRRLRERCPSGELERALSEAEAYASKVQVRHNKFVSPRALREHIKNIEKTAANALADNSEALCPQHPKSDEKRDSIQLWWAGKELAMDKKLSDYIGVNDKTKIVIRLSLPTSL</sequence>
<evidence type="ECO:0000256" key="2">
    <source>
        <dbReference type="SAM" id="MobiDB-lite"/>
    </source>
</evidence>
<evidence type="ECO:0000313" key="3">
    <source>
        <dbReference type="EnsemblPlants" id="TraesCS1B02G060200.1"/>
    </source>
</evidence>